<dbReference type="EMBL" id="CM056742">
    <property type="protein sequence ID" value="KAJ8677021.1"/>
    <property type="molecule type" value="Genomic_DNA"/>
</dbReference>
<name>A0ACC2P2H0_9HYME</name>
<reference evidence="1" key="1">
    <citation type="submission" date="2023-04" db="EMBL/GenBank/DDBJ databases">
        <title>A chromosome-level genome assembly of the parasitoid wasp Eretmocerus hayati.</title>
        <authorList>
            <person name="Zhong Y."/>
            <person name="Liu S."/>
            <person name="Liu Y."/>
        </authorList>
    </citation>
    <scope>NUCLEOTIDE SEQUENCE</scope>
    <source>
        <strain evidence="1">ZJU_SS_LIU_2023</strain>
    </source>
</reference>
<evidence type="ECO:0000313" key="1">
    <source>
        <dbReference type="EMBL" id="KAJ8677021.1"/>
    </source>
</evidence>
<proteinExistence type="predicted"/>
<keyword evidence="2" id="KW-1185">Reference proteome</keyword>
<protein>
    <submittedName>
        <fullName evidence="1">Uncharacterized protein</fullName>
    </submittedName>
</protein>
<dbReference type="Proteomes" id="UP001239111">
    <property type="component" value="Chromosome 2"/>
</dbReference>
<sequence>MTLEEKVDYSIALQHQLIDDFARLRLDLQKVNRRQFDEDEDDEIDSGYAEFENRFPIKELDKFLALEKDLEDDKKKDLKLKMIKLLKSCGATDGHSYFEAMLKGTLDDVVLREYSYEGVGGKKRKPKRPSKDTNIWNFMITLAVRKYGKYNYLKIDAKKSCQEWLKHAKTRDERAKKKAGSNGTEDISALLDDPTAN</sequence>
<comment type="caution">
    <text evidence="1">The sequence shown here is derived from an EMBL/GenBank/DDBJ whole genome shotgun (WGS) entry which is preliminary data.</text>
</comment>
<evidence type="ECO:0000313" key="2">
    <source>
        <dbReference type="Proteomes" id="UP001239111"/>
    </source>
</evidence>
<gene>
    <name evidence="1" type="ORF">QAD02_012808</name>
</gene>
<organism evidence="1 2">
    <name type="scientific">Eretmocerus hayati</name>
    <dbReference type="NCBI Taxonomy" id="131215"/>
    <lineage>
        <taxon>Eukaryota</taxon>
        <taxon>Metazoa</taxon>
        <taxon>Ecdysozoa</taxon>
        <taxon>Arthropoda</taxon>
        <taxon>Hexapoda</taxon>
        <taxon>Insecta</taxon>
        <taxon>Pterygota</taxon>
        <taxon>Neoptera</taxon>
        <taxon>Endopterygota</taxon>
        <taxon>Hymenoptera</taxon>
        <taxon>Apocrita</taxon>
        <taxon>Proctotrupomorpha</taxon>
        <taxon>Chalcidoidea</taxon>
        <taxon>Aphelinidae</taxon>
        <taxon>Aphelininae</taxon>
        <taxon>Eretmocerus</taxon>
    </lineage>
</organism>
<accession>A0ACC2P2H0</accession>